<dbReference type="Proteomes" id="UP000564496">
    <property type="component" value="Unassembled WGS sequence"/>
</dbReference>
<evidence type="ECO:0000256" key="2">
    <source>
        <dbReference type="ARBA" id="ARBA00023002"/>
    </source>
</evidence>
<name>A0A7Z0DRV8_9ACTN</name>
<evidence type="ECO:0000313" key="4">
    <source>
        <dbReference type="EMBL" id="NYI80259.1"/>
    </source>
</evidence>
<sequence>MENHRDVVIVGAGAAGLSEALVLTRARADVLVIEDATRSEGCS</sequence>
<dbReference type="GO" id="GO:0016491">
    <property type="term" value="F:oxidoreductase activity"/>
    <property type="evidence" value="ECO:0007669"/>
    <property type="project" value="UniProtKB-KW"/>
</dbReference>
<dbReference type="EMBL" id="JACBZR010000001">
    <property type="protein sequence ID" value="NYI80259.1"/>
    <property type="molecule type" value="Genomic_DNA"/>
</dbReference>
<feature type="domain" description="FAD-dependent oxidoreductase 2 FAD-binding" evidence="3">
    <location>
        <begin position="6"/>
        <end position="42"/>
    </location>
</feature>
<dbReference type="InterPro" id="IPR003953">
    <property type="entry name" value="FAD-dep_OxRdtase_2_FAD-bd"/>
</dbReference>
<dbReference type="SUPFAM" id="SSF51905">
    <property type="entry name" value="FAD/NAD(P)-binding domain"/>
    <property type="match status" value="1"/>
</dbReference>
<keyword evidence="1" id="KW-0285">Flavoprotein</keyword>
<gene>
    <name evidence="4" type="ORF">BJ988_004907</name>
</gene>
<dbReference type="RefSeq" id="WP_179660466.1">
    <property type="nucleotide sequence ID" value="NZ_JACBZR010000001.1"/>
</dbReference>
<dbReference type="Pfam" id="PF00890">
    <property type="entry name" value="FAD_binding_2"/>
    <property type="match status" value="1"/>
</dbReference>
<dbReference type="Gene3D" id="3.50.50.60">
    <property type="entry name" value="FAD/NAD(P)-binding domain"/>
    <property type="match status" value="1"/>
</dbReference>
<keyword evidence="5" id="KW-1185">Reference proteome</keyword>
<evidence type="ECO:0000256" key="1">
    <source>
        <dbReference type="ARBA" id="ARBA00022630"/>
    </source>
</evidence>
<evidence type="ECO:0000259" key="3">
    <source>
        <dbReference type="Pfam" id="PF00890"/>
    </source>
</evidence>
<reference evidence="4 5" key="1">
    <citation type="submission" date="2020-07" db="EMBL/GenBank/DDBJ databases">
        <title>Sequencing the genomes of 1000 actinobacteria strains.</title>
        <authorList>
            <person name="Klenk H.-P."/>
        </authorList>
    </citation>
    <scope>NUCLEOTIDE SEQUENCE [LARGE SCALE GENOMIC DNA]</scope>
    <source>
        <strain evidence="4 5">DSM 26487</strain>
    </source>
</reference>
<accession>A0A7Z0DRV8</accession>
<dbReference type="InterPro" id="IPR036188">
    <property type="entry name" value="FAD/NAD-bd_sf"/>
</dbReference>
<organism evidence="4 5">
    <name type="scientific">Nocardioides panzhihuensis</name>
    <dbReference type="NCBI Taxonomy" id="860243"/>
    <lineage>
        <taxon>Bacteria</taxon>
        <taxon>Bacillati</taxon>
        <taxon>Actinomycetota</taxon>
        <taxon>Actinomycetes</taxon>
        <taxon>Propionibacteriales</taxon>
        <taxon>Nocardioidaceae</taxon>
        <taxon>Nocardioides</taxon>
    </lineage>
</organism>
<evidence type="ECO:0000313" key="5">
    <source>
        <dbReference type="Proteomes" id="UP000564496"/>
    </source>
</evidence>
<proteinExistence type="predicted"/>
<keyword evidence="2" id="KW-0560">Oxidoreductase</keyword>
<dbReference type="AlphaFoldDB" id="A0A7Z0DRV8"/>
<protein>
    <submittedName>
        <fullName evidence="4">Flavin-dependent dehydrogenase</fullName>
    </submittedName>
</protein>
<comment type="caution">
    <text evidence="4">The sequence shown here is derived from an EMBL/GenBank/DDBJ whole genome shotgun (WGS) entry which is preliminary data.</text>
</comment>